<dbReference type="EMBL" id="LTBA01000006">
    <property type="protein sequence ID" value="KYH35080.1"/>
    <property type="molecule type" value="Genomic_DNA"/>
</dbReference>
<proteinExistence type="inferred from homology"/>
<reference evidence="14 15" key="1">
    <citation type="submission" date="2016-02" db="EMBL/GenBank/DDBJ databases">
        <title>Genome sequence of Clostridium tepidiprofundi DSM 19306.</title>
        <authorList>
            <person name="Poehlein A."/>
            <person name="Daniel R."/>
        </authorList>
    </citation>
    <scope>NUCLEOTIDE SEQUENCE [LARGE SCALE GENOMIC DNA]</scope>
    <source>
        <strain evidence="14 15">DSM 19306</strain>
    </source>
</reference>
<name>A0A151B5K6_9CLOT</name>
<dbReference type="Pfam" id="PF08345">
    <property type="entry name" value="YscJ_FliF_C"/>
    <property type="match status" value="1"/>
</dbReference>
<evidence type="ECO:0000256" key="2">
    <source>
        <dbReference type="ARBA" id="ARBA00004651"/>
    </source>
</evidence>
<dbReference type="PRINTS" id="PR01009">
    <property type="entry name" value="FLGMRINGFLIF"/>
</dbReference>
<dbReference type="PANTHER" id="PTHR30046">
    <property type="entry name" value="FLAGELLAR M-RING PROTEIN"/>
    <property type="match status" value="1"/>
</dbReference>
<evidence type="ECO:0000256" key="3">
    <source>
        <dbReference type="ARBA" id="ARBA00007971"/>
    </source>
</evidence>
<evidence type="ECO:0000256" key="7">
    <source>
        <dbReference type="ARBA" id="ARBA00023136"/>
    </source>
</evidence>
<dbReference type="InterPro" id="IPR045851">
    <property type="entry name" value="AMP-bd_C_sf"/>
</dbReference>
<dbReference type="InterPro" id="IPR043427">
    <property type="entry name" value="YscJ/FliF"/>
</dbReference>
<feature type="compositionally biased region" description="Low complexity" evidence="10">
    <location>
        <begin position="296"/>
        <end position="307"/>
    </location>
</feature>
<keyword evidence="5 11" id="KW-0812">Transmembrane</keyword>
<comment type="caution">
    <text evidence="14">The sequence shown here is derived from an EMBL/GenBank/DDBJ whole genome shotgun (WGS) entry which is preliminary data.</text>
</comment>
<feature type="region of interest" description="Disordered" evidence="10">
    <location>
        <begin position="296"/>
        <end position="325"/>
    </location>
</feature>
<dbReference type="InterPro" id="IPR013556">
    <property type="entry name" value="Flag_M-ring_C"/>
</dbReference>
<dbReference type="GO" id="GO:0009431">
    <property type="term" value="C:bacterial-type flagellum basal body, MS ring"/>
    <property type="evidence" value="ECO:0007669"/>
    <property type="project" value="InterPro"/>
</dbReference>
<comment type="function">
    <text evidence="9">The M ring may be actively involved in energy transduction.</text>
</comment>
<evidence type="ECO:0000256" key="11">
    <source>
        <dbReference type="SAM" id="Phobius"/>
    </source>
</evidence>
<evidence type="ECO:0000256" key="5">
    <source>
        <dbReference type="ARBA" id="ARBA00022692"/>
    </source>
</evidence>
<evidence type="ECO:0000313" key="15">
    <source>
        <dbReference type="Proteomes" id="UP000075531"/>
    </source>
</evidence>
<comment type="subcellular location">
    <subcellularLocation>
        <location evidence="1 9">Bacterial flagellum basal body</location>
    </subcellularLocation>
    <subcellularLocation>
        <location evidence="2">Cell membrane</location>
        <topology evidence="2">Multi-pass membrane protein</topology>
    </subcellularLocation>
</comment>
<dbReference type="PIRSF" id="PIRSF004862">
    <property type="entry name" value="FliF"/>
    <property type="match status" value="1"/>
</dbReference>
<dbReference type="PATRIC" id="fig|1121338.3.peg.926"/>
<dbReference type="GO" id="GO:0071973">
    <property type="term" value="P:bacterial-type flagellum-dependent cell motility"/>
    <property type="evidence" value="ECO:0007669"/>
    <property type="project" value="InterPro"/>
</dbReference>
<keyword evidence="14" id="KW-0282">Flagellum</keyword>
<sequence length="520" mass="58090">MNKLSSTIKKVSEKFKSLSKGRKIAFGVLFVSFIIAIIYLTITVNTTKYEVLFSDLSATDSGAVIKKLDDDKIDYKIEGKSILVPYEQVDSLRMKMYSNVQFTDGSPGWELFNSSGMVATDFENKVKYQRALQGQMERMIKSFDEVKDCIVNLVLPEETAFVRETAPAQAAVAIKLKPGVKELSKSQVKAIVALLTGGVKNLPKENVQIAVNDMVLATKGLFGDEKDGIISTDKQLQIRKQYEEDIKNKILSILEPTYKNGFRVAVTVDMNFDKREAESIDYKEGVKVSEKQILNTSNSGDTSASSSPVDNNFTPSIDEGSNNVTSKHSEITYNYDVPKIRQTNIQAPGRIEKISVSLTVDESKGILDDKTKNKIRNTVASIIGFNMDRGDSISIEGFNFTGQSSELITNTVNNLKDMQKNADKQKMEKKIAYGFGAALVLFLIFLFIKKLDRVNSDEFDGLDVVIGDNIEPKLEPRFEPVNLELDDEQAYIAKEVKKYAKDKPEQVIDIVKSWLTEDEG</sequence>
<dbReference type="PANTHER" id="PTHR30046:SF0">
    <property type="entry name" value="FLAGELLAR M-RING PROTEIN"/>
    <property type="match status" value="1"/>
</dbReference>
<evidence type="ECO:0000256" key="6">
    <source>
        <dbReference type="ARBA" id="ARBA00022989"/>
    </source>
</evidence>
<dbReference type="Gene3D" id="3.30.300.30">
    <property type="match status" value="1"/>
</dbReference>
<dbReference type="STRING" id="1121338.CLTEP_09000"/>
<keyword evidence="14" id="KW-0966">Cell projection</keyword>
<dbReference type="InterPro" id="IPR000067">
    <property type="entry name" value="FlgMring_FliF"/>
</dbReference>
<evidence type="ECO:0000256" key="4">
    <source>
        <dbReference type="ARBA" id="ARBA00022475"/>
    </source>
</evidence>
<feature type="transmembrane region" description="Helical" evidence="11">
    <location>
        <begin position="431"/>
        <end position="448"/>
    </location>
</feature>
<dbReference type="GO" id="GO:0003774">
    <property type="term" value="F:cytoskeletal motor activity"/>
    <property type="evidence" value="ECO:0007669"/>
    <property type="project" value="InterPro"/>
</dbReference>
<evidence type="ECO:0000313" key="14">
    <source>
        <dbReference type="EMBL" id="KYH35080.1"/>
    </source>
</evidence>
<keyword evidence="6 11" id="KW-1133">Transmembrane helix</keyword>
<keyword evidence="7 11" id="KW-0472">Membrane</keyword>
<feature type="compositionally biased region" description="Polar residues" evidence="10">
    <location>
        <begin position="308"/>
        <end position="325"/>
    </location>
</feature>
<keyword evidence="8 9" id="KW-0975">Bacterial flagellum</keyword>
<dbReference type="RefSeq" id="WP_066823169.1">
    <property type="nucleotide sequence ID" value="NZ_LTBA01000006.1"/>
</dbReference>
<dbReference type="NCBIfam" id="TIGR00206">
    <property type="entry name" value="fliF"/>
    <property type="match status" value="1"/>
</dbReference>
<protein>
    <recommendedName>
        <fullName evidence="9">Flagellar M-ring protein</fullName>
    </recommendedName>
</protein>
<dbReference type="Proteomes" id="UP000075531">
    <property type="component" value="Unassembled WGS sequence"/>
</dbReference>
<evidence type="ECO:0000256" key="10">
    <source>
        <dbReference type="SAM" id="MobiDB-lite"/>
    </source>
</evidence>
<feature type="domain" description="Flagellar M-ring N-terminal" evidence="12">
    <location>
        <begin position="45"/>
        <end position="214"/>
    </location>
</feature>
<dbReference type="GO" id="GO:0005886">
    <property type="term" value="C:plasma membrane"/>
    <property type="evidence" value="ECO:0007669"/>
    <property type="project" value="UniProtKB-SubCell"/>
</dbReference>
<evidence type="ECO:0000256" key="8">
    <source>
        <dbReference type="ARBA" id="ARBA00023143"/>
    </source>
</evidence>
<keyword evidence="4" id="KW-1003">Cell membrane</keyword>
<evidence type="ECO:0000259" key="13">
    <source>
        <dbReference type="Pfam" id="PF08345"/>
    </source>
</evidence>
<evidence type="ECO:0000259" key="12">
    <source>
        <dbReference type="Pfam" id="PF01514"/>
    </source>
</evidence>
<accession>A0A151B5K6</accession>
<comment type="similarity">
    <text evidence="3 9">Belongs to the FliF family.</text>
</comment>
<dbReference type="InterPro" id="IPR006182">
    <property type="entry name" value="FliF_N_dom"/>
</dbReference>
<organism evidence="14 15">
    <name type="scientific">Clostridium tepidiprofundi DSM 19306</name>
    <dbReference type="NCBI Taxonomy" id="1121338"/>
    <lineage>
        <taxon>Bacteria</taxon>
        <taxon>Bacillati</taxon>
        <taxon>Bacillota</taxon>
        <taxon>Clostridia</taxon>
        <taxon>Eubacteriales</taxon>
        <taxon>Clostridiaceae</taxon>
        <taxon>Clostridium</taxon>
    </lineage>
</organism>
<gene>
    <name evidence="14" type="primary">fliF</name>
    <name evidence="14" type="ORF">CLTEP_09000</name>
</gene>
<keyword evidence="14" id="KW-0969">Cilium</keyword>
<dbReference type="Pfam" id="PF01514">
    <property type="entry name" value="YscJ_FliF"/>
    <property type="match status" value="1"/>
</dbReference>
<dbReference type="AlphaFoldDB" id="A0A151B5K6"/>
<evidence type="ECO:0000256" key="1">
    <source>
        <dbReference type="ARBA" id="ARBA00004117"/>
    </source>
</evidence>
<keyword evidence="15" id="KW-1185">Reference proteome</keyword>
<feature type="domain" description="Flagellar M-ring C-terminal" evidence="13">
    <location>
        <begin position="260"/>
        <end position="400"/>
    </location>
</feature>
<feature type="transmembrane region" description="Helical" evidence="11">
    <location>
        <begin position="24"/>
        <end position="42"/>
    </location>
</feature>
<dbReference type="OrthoDB" id="9807026at2"/>
<evidence type="ECO:0000256" key="9">
    <source>
        <dbReference type="PIRNR" id="PIRNR004862"/>
    </source>
</evidence>